<gene>
    <name evidence="1" type="ORF">COI93_16125</name>
</gene>
<dbReference type="EMBL" id="NUWN01000062">
    <property type="protein sequence ID" value="PFK36419.1"/>
    <property type="molecule type" value="Genomic_DNA"/>
</dbReference>
<name>A0A2B0M678_BACCE</name>
<dbReference type="AlphaFoldDB" id="A0A2B0M678"/>
<sequence>MNLNQQAIELLEKNKYEESLKLFEKAVQVSRDVQSLNNLAWMYIYEEEDTETAFELMKEVIEMKPSSHFPYNLLGELYIKKKMWGDASSILLQSITIQPSMEAYKNLGIANYYLRELKEASEYFLMGASNSDYYMYSHIKCLIEMENTAEAKRKLDLFSEEDENFIGEIEVAELYIEMGCFKEAIVWFEKGWKVYADEPRWISRYVYCLLKASSLTYAEETISKITEQTEELIQDVLAEECCEAWTESDKEERVSELISNKEEYSHMLEKIMSGYIPQIEFEMPIATDCYLFGCQRHNHPEYQR</sequence>
<comment type="caution">
    <text evidence="1">The sequence shown here is derived from an EMBL/GenBank/DDBJ whole genome shotgun (WGS) entry which is preliminary data.</text>
</comment>
<evidence type="ECO:0000313" key="2">
    <source>
        <dbReference type="Proteomes" id="UP000242656"/>
    </source>
</evidence>
<organism evidence="1 2">
    <name type="scientific">Bacillus cereus</name>
    <dbReference type="NCBI Taxonomy" id="1396"/>
    <lineage>
        <taxon>Bacteria</taxon>
        <taxon>Bacillati</taxon>
        <taxon>Bacillota</taxon>
        <taxon>Bacilli</taxon>
        <taxon>Bacillales</taxon>
        <taxon>Bacillaceae</taxon>
        <taxon>Bacillus</taxon>
        <taxon>Bacillus cereus group</taxon>
    </lineage>
</organism>
<dbReference type="RefSeq" id="WP_098491647.1">
    <property type="nucleotide sequence ID" value="NZ_NUWN01000062.1"/>
</dbReference>
<proteinExistence type="predicted"/>
<dbReference type="InterPro" id="IPR011990">
    <property type="entry name" value="TPR-like_helical_dom_sf"/>
</dbReference>
<dbReference type="Pfam" id="PF13374">
    <property type="entry name" value="TPR_10"/>
    <property type="match status" value="1"/>
</dbReference>
<protein>
    <submittedName>
        <fullName evidence="1">Uncharacterized protein</fullName>
    </submittedName>
</protein>
<dbReference type="Gene3D" id="1.25.40.10">
    <property type="entry name" value="Tetratricopeptide repeat domain"/>
    <property type="match status" value="1"/>
</dbReference>
<evidence type="ECO:0000313" key="1">
    <source>
        <dbReference type="EMBL" id="PFK36419.1"/>
    </source>
</evidence>
<reference evidence="1 2" key="1">
    <citation type="submission" date="2017-09" db="EMBL/GenBank/DDBJ databases">
        <title>Large-scale bioinformatics analysis of Bacillus genomes uncovers conserved roles of natural products in bacterial physiology.</title>
        <authorList>
            <consortium name="Agbiome Team Llc"/>
            <person name="Bleich R.M."/>
            <person name="Grubbs K.J."/>
            <person name="Santa Maria K.C."/>
            <person name="Allen S.E."/>
            <person name="Farag S."/>
            <person name="Shank E.A."/>
            <person name="Bowers A."/>
        </authorList>
    </citation>
    <scope>NUCLEOTIDE SEQUENCE [LARGE SCALE GENOMIC DNA]</scope>
    <source>
        <strain evidence="1 2">AFS083043</strain>
    </source>
</reference>
<dbReference type="Proteomes" id="UP000242656">
    <property type="component" value="Unassembled WGS sequence"/>
</dbReference>
<dbReference type="SUPFAM" id="SSF48452">
    <property type="entry name" value="TPR-like"/>
    <property type="match status" value="1"/>
</dbReference>
<accession>A0A2B0M678</accession>